<evidence type="ECO:0000313" key="3">
    <source>
        <dbReference type="Proteomes" id="UP000440224"/>
    </source>
</evidence>
<evidence type="ECO:0000313" key="2">
    <source>
        <dbReference type="EMBL" id="MRG90694.1"/>
    </source>
</evidence>
<keyword evidence="3" id="KW-1185">Reference proteome</keyword>
<accession>A0A6N7PKP8</accession>
<dbReference type="RefSeq" id="WP_153817581.1">
    <property type="nucleotide sequence ID" value="NZ_WJIE01000001.1"/>
</dbReference>
<feature type="signal peptide" evidence="1">
    <location>
        <begin position="1"/>
        <end position="18"/>
    </location>
</feature>
<evidence type="ECO:0008006" key="4">
    <source>
        <dbReference type="Google" id="ProtNLM"/>
    </source>
</evidence>
<dbReference type="OrthoDB" id="5520357at2"/>
<keyword evidence="1" id="KW-0732">Signal</keyword>
<organism evidence="2 3">
    <name type="scientific">Polyangium spumosum</name>
    <dbReference type="NCBI Taxonomy" id="889282"/>
    <lineage>
        <taxon>Bacteria</taxon>
        <taxon>Pseudomonadati</taxon>
        <taxon>Myxococcota</taxon>
        <taxon>Polyangia</taxon>
        <taxon>Polyangiales</taxon>
        <taxon>Polyangiaceae</taxon>
        <taxon>Polyangium</taxon>
    </lineage>
</organism>
<dbReference type="AlphaFoldDB" id="A0A6N7PKP8"/>
<protein>
    <recommendedName>
        <fullName evidence="4">Carboxypeptidase regulatory-like domain-containing protein</fullName>
    </recommendedName>
</protein>
<dbReference type="Proteomes" id="UP000440224">
    <property type="component" value="Unassembled WGS sequence"/>
</dbReference>
<sequence>MLPGRVFLRSLVASFALGACLVSPQPTPPEEPTLLADLVTPGGPQDQSSFVRFLGEPGAVHPPVGEVRVTNLETTDLPGVAVVAEDGSFDLLVPGATGDEFRVEVVAPGGLRSEPLDVVKGASDTSFEPGPRPLADCLLVEPAFSLAFEGAGETRDFLVRNDCPDELSFLAPRLRRAAASFAIEPTTSFVLAPGAVETIAVFLGVQGAERDDVLFVETTGAVRDRRPLTLHVLP</sequence>
<gene>
    <name evidence="2" type="ORF">GF068_01965</name>
</gene>
<comment type="caution">
    <text evidence="2">The sequence shown here is derived from an EMBL/GenBank/DDBJ whole genome shotgun (WGS) entry which is preliminary data.</text>
</comment>
<evidence type="ECO:0000256" key="1">
    <source>
        <dbReference type="SAM" id="SignalP"/>
    </source>
</evidence>
<dbReference type="EMBL" id="WJIE01000001">
    <property type="protein sequence ID" value="MRG90694.1"/>
    <property type="molecule type" value="Genomic_DNA"/>
</dbReference>
<dbReference type="PROSITE" id="PS51257">
    <property type="entry name" value="PROKAR_LIPOPROTEIN"/>
    <property type="match status" value="1"/>
</dbReference>
<name>A0A6N7PKP8_9BACT</name>
<proteinExistence type="predicted"/>
<feature type="chain" id="PRO_5026883966" description="Carboxypeptidase regulatory-like domain-containing protein" evidence="1">
    <location>
        <begin position="19"/>
        <end position="234"/>
    </location>
</feature>
<reference evidence="2 3" key="1">
    <citation type="submission" date="2019-10" db="EMBL/GenBank/DDBJ databases">
        <title>A soil myxobacterium in the family Polyangiaceae.</title>
        <authorList>
            <person name="Li Y."/>
            <person name="Wang J."/>
        </authorList>
    </citation>
    <scope>NUCLEOTIDE SEQUENCE [LARGE SCALE GENOMIC DNA]</scope>
    <source>
        <strain evidence="2 3">DSM 14734</strain>
    </source>
</reference>